<reference evidence="3" key="1">
    <citation type="journal article" date="2016" name="Nat. Commun.">
        <title>The channel catfish genome sequence provides insights into the evolution of scale formation in teleosts.</title>
        <authorList>
            <person name="Liu Z."/>
            <person name="Liu S."/>
            <person name="Yao J."/>
            <person name="Bao L."/>
            <person name="Zhang J."/>
            <person name="Li Y."/>
            <person name="Jiang C."/>
            <person name="Sun L."/>
            <person name="Wang R."/>
            <person name="Zhang Y."/>
            <person name="Zhou T."/>
            <person name="Zeng Q."/>
            <person name="Fu Q."/>
            <person name="Gao S."/>
            <person name="Li N."/>
            <person name="Koren S."/>
            <person name="Jiang Y."/>
            <person name="Zimin A."/>
            <person name="Xu P."/>
            <person name="Phillippy A.M."/>
            <person name="Geng X."/>
            <person name="Song L."/>
            <person name="Sun F."/>
            <person name="Li C."/>
            <person name="Wang X."/>
            <person name="Chen A."/>
            <person name="Jin Y."/>
            <person name="Yuan Z."/>
            <person name="Yang Y."/>
            <person name="Tan S."/>
            <person name="Peatman E."/>
            <person name="Lu J."/>
            <person name="Qin Z."/>
            <person name="Dunham R."/>
            <person name="Li Z."/>
            <person name="Sonstegard T."/>
            <person name="Feng J."/>
            <person name="Danzmann R.G."/>
            <person name="Schroeder S."/>
            <person name="Scheffler B."/>
            <person name="Duke M.V."/>
            <person name="Ballard L."/>
            <person name="Kucuktas H."/>
            <person name="Kaltenboeck L."/>
            <person name="Liu H."/>
            <person name="Armbruster J."/>
            <person name="Xie Y."/>
            <person name="Kirby M.L."/>
            <person name="Tian Y."/>
            <person name="Flanagan M.E."/>
            <person name="Mu W."/>
            <person name="Waldbieser G.C."/>
        </authorList>
    </citation>
    <scope>NUCLEOTIDE SEQUENCE [LARGE SCALE GENOMIC DNA]</scope>
    <source>
        <strain evidence="3">SDA103</strain>
    </source>
</reference>
<evidence type="ECO:0000256" key="1">
    <source>
        <dbReference type="SAM" id="Coils"/>
    </source>
</evidence>
<feature type="region of interest" description="Disordered" evidence="2">
    <location>
        <begin position="857"/>
        <end position="876"/>
    </location>
</feature>
<dbReference type="GeneID" id="108263774"/>
<dbReference type="OrthoDB" id="10011458at2759"/>
<feature type="compositionally biased region" description="Basic and acidic residues" evidence="2">
    <location>
        <begin position="725"/>
        <end position="734"/>
    </location>
</feature>
<evidence type="ECO:0000313" key="5">
    <source>
        <dbReference type="RefSeq" id="XP_053535905.1"/>
    </source>
</evidence>
<gene>
    <name evidence="4 5" type="primary">cntln</name>
</gene>
<dbReference type="PANTHER" id="PTHR18957">
    <property type="entry name" value="CENTLEIN"/>
    <property type="match status" value="1"/>
</dbReference>
<feature type="compositionally biased region" description="Acidic residues" evidence="2">
    <location>
        <begin position="681"/>
        <end position="695"/>
    </location>
</feature>
<sequence>MMSSSERQRELLLQEEVRSLSQELAQCQADKEFVWSLWKRLQAANPDLTQAVSLVVEREKQKAEAKDRKVLEILQAKDYKIQELEKEVTSQRQEVSGLLQQHRVGEDERHTMKKELVELQHTLSDATRRLQECDDGWRRRLEAQQEQSRKQEETNNTRLKECDDGWRRRLEEYQEQSGKQEEVNNARLGEVQEQLVKVQAINSSLSIQLSSVQQKLSEREQQLQQLRRELQDLQSLYVQSVAHAGEQAELIQQLEGLNMDTQQILQSQEKVHTTHTASYHKLYSELSVSYQALRLSEEQLRQKDACLTEQLCQKEQQVSELQVQLQELQQLVTSNPPAPKQKIEQECVEAAESQVCVSHPPSSDIQSCGTHTQQCFRSVSPSSSRAAEKKIQQLEELLALKSAENEELRRVHAKRHDRLRLIQTNYRAVKEHLREVEDTQGQPKGRTRRAEPWELRQENSDAVWNELAFFKRENKKLLAEKAQLEEELDVARVRVAMERATAQELRLRLHEEHQEQQLNDDEDDRVSSTPLPPVHTLHHSVRKIEVLERKMVCLEREMLKLREDKQALEDANSFLRSERTELQAALQQARVCEEATQAWVSAERDKLLGEARALQAQLQKSRRAETVSRAALLRIRQEAGVLRAERDFHRNKTRRGRGRGTHTITHTISVQPRTRSPAKDEWEDMSPDSDSEDFSDSLQSQRAAASPRAAAQSEACTALPHRHTLRDNSTDPRSRSTGVCEDAAVKKRRMMMNRRSVCVVMKGAGVCEDAVVRKRRVMKRRRVCAVFTQRLACLQQQVAALQAASRAAHEERLKYQHTHSELQSLTHTLQKQTCELAMLQQQKAVLEAELERWRKSRPPEVQQQASVTVSAPNPDLPNIKTLETEIKQLNNRLKSSSAEVSRQTALIKGLRTELHDKDQRLKELQDKVCHCERDVVMKRQLVEDLRSRLKILQDSEQSHRSHIDELERKVKSQCEEASNRKSFIESLKRRLSVATDTKQQCESSNSTLQDLLRTKEQKLTALQARLAECERSKVKLEQTATSQMQLLTNQSTDAIRTLQNKLTLAQTQHQHLRSVTLALAVEVDREVRETRAELRKRRRERKKKEGSGRGGVSKSSMVKAQSIAASILNVSANDLASILDTDQEEEGDEEADGVWMDHIQQLLEQQCVSAGELLDVLLVKMKENRALMEELVTLRERH</sequence>
<dbReference type="AlphaFoldDB" id="A0A9F7R8F5"/>
<feature type="compositionally biased region" description="Polar residues" evidence="2">
    <location>
        <begin position="861"/>
        <end position="871"/>
    </location>
</feature>
<feature type="coiled-coil region" evidence="1">
    <location>
        <begin position="537"/>
        <end position="624"/>
    </location>
</feature>
<organism evidence="3 5">
    <name type="scientific">Ictalurus punctatus</name>
    <name type="common">Channel catfish</name>
    <name type="synonym">Silurus punctatus</name>
    <dbReference type="NCBI Taxonomy" id="7998"/>
    <lineage>
        <taxon>Eukaryota</taxon>
        <taxon>Metazoa</taxon>
        <taxon>Chordata</taxon>
        <taxon>Craniata</taxon>
        <taxon>Vertebrata</taxon>
        <taxon>Euteleostomi</taxon>
        <taxon>Actinopterygii</taxon>
        <taxon>Neopterygii</taxon>
        <taxon>Teleostei</taxon>
        <taxon>Ostariophysi</taxon>
        <taxon>Siluriformes</taxon>
        <taxon>Ictaluridae</taxon>
        <taxon>Ictalurus</taxon>
    </lineage>
</organism>
<name>A0A9F7R8F5_ICTPU</name>
<feature type="region of interest" description="Disordered" evidence="2">
    <location>
        <begin position="646"/>
        <end position="739"/>
    </location>
</feature>
<dbReference type="RefSeq" id="XP_053535905.1">
    <property type="nucleotide sequence ID" value="XM_053679930.1"/>
</dbReference>
<feature type="compositionally biased region" description="Low complexity" evidence="2">
    <location>
        <begin position="696"/>
        <end position="715"/>
    </location>
</feature>
<dbReference type="Proteomes" id="UP000221080">
    <property type="component" value="Chromosome 3"/>
</dbReference>
<evidence type="ECO:0000256" key="2">
    <source>
        <dbReference type="SAM" id="MobiDB-lite"/>
    </source>
</evidence>
<keyword evidence="1" id="KW-0175">Coiled coil</keyword>
<feature type="coiled-coil region" evidence="1">
    <location>
        <begin position="1005"/>
        <end position="1039"/>
    </location>
</feature>
<dbReference type="Gene3D" id="1.10.287.1490">
    <property type="match status" value="1"/>
</dbReference>
<dbReference type="CTD" id="54875"/>
<feature type="compositionally biased region" description="Basic residues" evidence="2">
    <location>
        <begin position="1094"/>
        <end position="1104"/>
    </location>
</feature>
<feature type="coiled-coil region" evidence="1">
    <location>
        <begin position="209"/>
        <end position="243"/>
    </location>
</feature>
<protein>
    <submittedName>
        <fullName evidence="4 5">Centlein isoform X1</fullName>
    </submittedName>
</protein>
<feature type="compositionally biased region" description="Basic residues" evidence="2">
    <location>
        <begin position="651"/>
        <end position="660"/>
    </location>
</feature>
<dbReference type="PANTHER" id="PTHR18957:SF0">
    <property type="entry name" value="CENTLEIN"/>
    <property type="match status" value="1"/>
</dbReference>
<dbReference type="GO" id="GO:0005813">
    <property type="term" value="C:centrosome"/>
    <property type="evidence" value="ECO:0007669"/>
    <property type="project" value="TreeGrafter"/>
</dbReference>
<dbReference type="GO" id="GO:0005814">
    <property type="term" value="C:centriole"/>
    <property type="evidence" value="ECO:0007669"/>
    <property type="project" value="TreeGrafter"/>
</dbReference>
<evidence type="ECO:0000313" key="3">
    <source>
        <dbReference type="Proteomes" id="UP000221080"/>
    </source>
</evidence>
<dbReference type="GO" id="GO:0010457">
    <property type="term" value="P:centriole-centriole cohesion"/>
    <property type="evidence" value="ECO:0007669"/>
    <property type="project" value="TreeGrafter"/>
</dbReference>
<dbReference type="InterPro" id="IPR038810">
    <property type="entry name" value="CNTLN"/>
</dbReference>
<feature type="coiled-coil region" evidence="1">
    <location>
        <begin position="74"/>
        <end position="129"/>
    </location>
</feature>
<keyword evidence="3" id="KW-1185">Reference proteome</keyword>
<dbReference type="RefSeq" id="XP_053535904.1">
    <property type="nucleotide sequence ID" value="XM_053679929.1"/>
</dbReference>
<feature type="coiled-coil region" evidence="1">
    <location>
        <begin position="467"/>
        <end position="501"/>
    </location>
</feature>
<evidence type="ECO:0000313" key="4">
    <source>
        <dbReference type="RefSeq" id="XP_053535904.1"/>
    </source>
</evidence>
<feature type="region of interest" description="Disordered" evidence="2">
    <location>
        <begin position="512"/>
        <end position="534"/>
    </location>
</feature>
<accession>A0A9F7R8F5</accession>
<proteinExistence type="predicted"/>
<feature type="region of interest" description="Disordered" evidence="2">
    <location>
        <begin position="1093"/>
        <end position="1116"/>
    </location>
</feature>
<dbReference type="KEGG" id="ipu:108263774"/>
<feature type="coiled-coil region" evidence="1">
    <location>
        <begin position="384"/>
        <end position="414"/>
    </location>
</feature>
<reference evidence="4 5" key="2">
    <citation type="submission" date="2025-04" db="UniProtKB">
        <authorList>
            <consortium name="RefSeq"/>
        </authorList>
    </citation>
    <scope>IDENTIFICATION</scope>
    <source>
        <tissue evidence="4 5">Blood</tissue>
    </source>
</reference>